<keyword evidence="3" id="KW-0028">Amino-acid biosynthesis</keyword>
<dbReference type="Proteomes" id="UP000239002">
    <property type="component" value="Unassembled WGS sequence"/>
</dbReference>
<dbReference type="SUPFAM" id="SSF55021">
    <property type="entry name" value="ACT-like"/>
    <property type="match status" value="1"/>
</dbReference>
<dbReference type="SUPFAM" id="SSF53850">
    <property type="entry name" value="Periplasmic binding protein-like II"/>
    <property type="match status" value="1"/>
</dbReference>
<proteinExistence type="predicted"/>
<comment type="catalytic activity">
    <reaction evidence="7">
        <text>prephenate + H(+) = 3-phenylpyruvate + CO2 + H2O</text>
        <dbReference type="Rhea" id="RHEA:21648"/>
        <dbReference type="ChEBI" id="CHEBI:15377"/>
        <dbReference type="ChEBI" id="CHEBI:15378"/>
        <dbReference type="ChEBI" id="CHEBI:16526"/>
        <dbReference type="ChEBI" id="CHEBI:18005"/>
        <dbReference type="ChEBI" id="CHEBI:29934"/>
        <dbReference type="EC" id="4.2.1.51"/>
    </reaction>
</comment>
<keyword evidence="11" id="KW-1185">Reference proteome</keyword>
<evidence type="ECO:0000259" key="9">
    <source>
        <dbReference type="PROSITE" id="PS51671"/>
    </source>
</evidence>
<accession>A0A2S6ISC1</accession>
<organism evidence="10 11">
    <name type="scientific">Nonlabens xylanidelens</name>
    <dbReference type="NCBI Taxonomy" id="191564"/>
    <lineage>
        <taxon>Bacteria</taxon>
        <taxon>Pseudomonadati</taxon>
        <taxon>Bacteroidota</taxon>
        <taxon>Flavobacteriia</taxon>
        <taxon>Flavobacteriales</taxon>
        <taxon>Flavobacteriaceae</taxon>
        <taxon>Nonlabens</taxon>
    </lineage>
</organism>
<dbReference type="Pfam" id="PF00800">
    <property type="entry name" value="PDT"/>
    <property type="match status" value="1"/>
</dbReference>
<comment type="caution">
    <text evidence="10">The sequence shown here is derived from an EMBL/GenBank/DDBJ whole genome shotgun (WGS) entry which is preliminary data.</text>
</comment>
<dbReference type="GO" id="GO:0009094">
    <property type="term" value="P:L-phenylalanine biosynthetic process"/>
    <property type="evidence" value="ECO:0007669"/>
    <property type="project" value="UniProtKB-UniPathway"/>
</dbReference>
<feature type="domain" description="Prephenate dehydratase" evidence="8">
    <location>
        <begin position="2"/>
        <end position="178"/>
    </location>
</feature>
<dbReference type="PROSITE" id="PS51671">
    <property type="entry name" value="ACT"/>
    <property type="match status" value="1"/>
</dbReference>
<evidence type="ECO:0000256" key="2">
    <source>
        <dbReference type="ARBA" id="ARBA00013147"/>
    </source>
</evidence>
<keyword evidence="4" id="KW-0057">Aromatic amino acid biosynthesis</keyword>
<dbReference type="OrthoDB" id="9802281at2"/>
<comment type="pathway">
    <text evidence="1">Amino-acid biosynthesis; L-phenylalanine biosynthesis; phenylpyruvate from prephenate: step 1/1.</text>
</comment>
<evidence type="ECO:0000256" key="5">
    <source>
        <dbReference type="ARBA" id="ARBA00023222"/>
    </source>
</evidence>
<reference evidence="10 11" key="1">
    <citation type="submission" date="2018-02" db="EMBL/GenBank/DDBJ databases">
        <title>Genomic Encyclopedia of Archaeal and Bacterial Type Strains, Phase II (KMG-II): from individual species to whole genera.</title>
        <authorList>
            <person name="Goeker M."/>
        </authorList>
    </citation>
    <scope>NUCLEOTIDE SEQUENCE [LARGE SCALE GENOMIC DNA]</scope>
    <source>
        <strain evidence="10 11">DSM 16809</strain>
    </source>
</reference>
<evidence type="ECO:0000259" key="8">
    <source>
        <dbReference type="PROSITE" id="PS51171"/>
    </source>
</evidence>
<feature type="domain" description="ACT" evidence="9">
    <location>
        <begin position="190"/>
        <end position="266"/>
    </location>
</feature>
<dbReference type="GO" id="GO:0004664">
    <property type="term" value="F:prephenate dehydratase activity"/>
    <property type="evidence" value="ECO:0007669"/>
    <property type="project" value="UniProtKB-EC"/>
</dbReference>
<evidence type="ECO:0000313" key="11">
    <source>
        <dbReference type="Proteomes" id="UP000239002"/>
    </source>
</evidence>
<dbReference type="EMBL" id="PTJE01000001">
    <property type="protein sequence ID" value="PPK97050.1"/>
    <property type="molecule type" value="Genomic_DNA"/>
</dbReference>
<dbReference type="PANTHER" id="PTHR21022">
    <property type="entry name" value="PREPHENATE DEHYDRATASE P PROTEIN"/>
    <property type="match status" value="1"/>
</dbReference>
<dbReference type="InterPro" id="IPR002912">
    <property type="entry name" value="ACT_dom"/>
</dbReference>
<keyword evidence="5" id="KW-0584">Phenylalanine biosynthesis</keyword>
<evidence type="ECO:0000256" key="4">
    <source>
        <dbReference type="ARBA" id="ARBA00023141"/>
    </source>
</evidence>
<dbReference type="PANTHER" id="PTHR21022:SF19">
    <property type="entry name" value="PREPHENATE DEHYDRATASE-RELATED"/>
    <property type="match status" value="1"/>
</dbReference>
<dbReference type="PROSITE" id="PS51171">
    <property type="entry name" value="PREPHENATE_DEHYDR_3"/>
    <property type="match status" value="1"/>
</dbReference>
<evidence type="ECO:0000256" key="3">
    <source>
        <dbReference type="ARBA" id="ARBA00022605"/>
    </source>
</evidence>
<keyword evidence="6" id="KW-0456">Lyase</keyword>
<dbReference type="EC" id="4.2.1.51" evidence="2"/>
<gene>
    <name evidence="10" type="ORF">LY01_00877</name>
</gene>
<dbReference type="InterPro" id="IPR045865">
    <property type="entry name" value="ACT-like_dom_sf"/>
</dbReference>
<evidence type="ECO:0000256" key="6">
    <source>
        <dbReference type="ARBA" id="ARBA00023239"/>
    </source>
</evidence>
<dbReference type="Gene3D" id="3.30.70.260">
    <property type="match status" value="1"/>
</dbReference>
<evidence type="ECO:0000313" key="10">
    <source>
        <dbReference type="EMBL" id="PPK97050.1"/>
    </source>
</evidence>
<evidence type="ECO:0000256" key="1">
    <source>
        <dbReference type="ARBA" id="ARBA00004741"/>
    </source>
</evidence>
<dbReference type="CDD" id="cd13631">
    <property type="entry name" value="PBP2_Ct-PDT_like"/>
    <property type="match status" value="1"/>
</dbReference>
<name>A0A2S6ISC1_9FLAO</name>
<dbReference type="RefSeq" id="WP_104514566.1">
    <property type="nucleotide sequence ID" value="NZ_MQVW01000027.1"/>
</dbReference>
<dbReference type="UniPathway" id="UPA00121">
    <property type="reaction ID" value="UER00345"/>
</dbReference>
<dbReference type="AlphaFoldDB" id="A0A2S6ISC1"/>
<sequence length="270" mass="29657">MKVAIQGIKGSYHHQVAVELCGDVDLLECDSFDQLVIAVSNGQVDKGIMAIGNSIAGSILPNYSLIREQKLHITGEYYLNIEHQLMALPGQDITDIIEVQSHPMALLQCKPYFRNHEQIKLVETDDTAAAAFRIAQSNKRGIAAIASAHAAQLYGLEIISGDIQEVKKNATRFVVVEKSNGFVKEVNKATINFTTGHQPGSLGEILITLGKLDINVSKIQSIPIVEKPFLFSFVADLEFKRMGQFEEAKLELGILVESLVILGIYKSHSL</sequence>
<dbReference type="InterPro" id="IPR001086">
    <property type="entry name" value="Preph_deHydtase"/>
</dbReference>
<protein>
    <recommendedName>
        <fullName evidence="2">prephenate dehydratase</fullName>
        <ecNumber evidence="2">4.2.1.51</ecNumber>
    </recommendedName>
</protein>
<dbReference type="GO" id="GO:0005737">
    <property type="term" value="C:cytoplasm"/>
    <property type="evidence" value="ECO:0007669"/>
    <property type="project" value="TreeGrafter"/>
</dbReference>
<dbReference type="Gene3D" id="3.40.190.10">
    <property type="entry name" value="Periplasmic binding protein-like II"/>
    <property type="match status" value="2"/>
</dbReference>
<evidence type="ECO:0000256" key="7">
    <source>
        <dbReference type="ARBA" id="ARBA00047848"/>
    </source>
</evidence>